<dbReference type="PANTHER" id="PTHR31446:SF39">
    <property type="entry name" value="ACID PHOSPHATASE_VANADIUM-DEPENDENT HALOPEROXIDASE-RELATED PROTEIN"/>
    <property type="match status" value="1"/>
</dbReference>
<dbReference type="CDD" id="cd01610">
    <property type="entry name" value="PAP2_like"/>
    <property type="match status" value="1"/>
</dbReference>
<dbReference type="Proteomes" id="UP000006600">
    <property type="component" value="Unassembled WGS sequence"/>
</dbReference>
<dbReference type="Pfam" id="PF02681">
    <property type="entry name" value="DUF212"/>
    <property type="match status" value="1"/>
</dbReference>
<evidence type="ECO:0000313" key="2">
    <source>
        <dbReference type="EMBL" id="EJQ51521.1"/>
    </source>
</evidence>
<proteinExistence type="predicted"/>
<keyword evidence="1" id="KW-0812">Transmembrane</keyword>
<dbReference type="HOGENOM" id="CLU_073969_3_0_9"/>
<evidence type="ECO:0000256" key="1">
    <source>
        <dbReference type="SAM" id="Phobius"/>
    </source>
</evidence>
<keyword evidence="1" id="KW-1133">Transmembrane helix</keyword>
<dbReference type="EMBL" id="AHDJ01000008">
    <property type="protein sequence ID" value="EJQ51521.1"/>
    <property type="molecule type" value="Genomic_DNA"/>
</dbReference>
<dbReference type="SUPFAM" id="SSF48317">
    <property type="entry name" value="Acid phosphatase/Vanadium-dependent haloperoxidase"/>
    <property type="match status" value="1"/>
</dbReference>
<feature type="transmembrane region" description="Helical" evidence="1">
    <location>
        <begin position="135"/>
        <end position="156"/>
    </location>
</feature>
<keyword evidence="1" id="KW-0472">Membrane</keyword>
<feature type="transmembrane region" description="Helical" evidence="1">
    <location>
        <begin position="82"/>
        <end position="102"/>
    </location>
</feature>
<feature type="transmembrane region" description="Helical" evidence="1">
    <location>
        <begin position="20"/>
        <end position="41"/>
    </location>
</feature>
<reference evidence="2 3" key="1">
    <citation type="submission" date="2012-04" db="EMBL/GenBank/DDBJ databases">
        <title>The Genome Sequence of Bacillus cereus BAG5X1-1.</title>
        <authorList>
            <consortium name="The Broad Institute Genome Sequencing Platform"/>
            <consortium name="The Broad Institute Genome Sequencing Center for Infectious Disease"/>
            <person name="Feldgarden M."/>
            <person name="Van der Auwera G.A."/>
            <person name="Mahillon J."/>
            <person name="Duprez V."/>
            <person name="Timmery S."/>
            <person name="Mattelet C."/>
            <person name="Dierick K."/>
            <person name="Sun M."/>
            <person name="Yu Z."/>
            <person name="Zhu L."/>
            <person name="Hu X."/>
            <person name="Shank E.B."/>
            <person name="Swiecicka I."/>
            <person name="Hansen B.M."/>
            <person name="Andrup L."/>
            <person name="Young S.K."/>
            <person name="Zeng Q."/>
            <person name="Gargeya S."/>
            <person name="Fitzgerald M."/>
            <person name="Haas B."/>
            <person name="Abouelleil A."/>
            <person name="Alvarado L."/>
            <person name="Arachchi H.M."/>
            <person name="Berlin A."/>
            <person name="Chapman S.B."/>
            <person name="Goldberg J."/>
            <person name="Griggs A."/>
            <person name="Gujja S."/>
            <person name="Hansen M."/>
            <person name="Howarth C."/>
            <person name="Imamovic A."/>
            <person name="Larimer J."/>
            <person name="McCowen C."/>
            <person name="Montmayeur A."/>
            <person name="Murphy C."/>
            <person name="Neiman D."/>
            <person name="Pearson M."/>
            <person name="Priest M."/>
            <person name="Roberts A."/>
            <person name="Saif S."/>
            <person name="Shea T."/>
            <person name="Sisk P."/>
            <person name="Sykes S."/>
            <person name="Wortman J."/>
            <person name="Nusbaum C."/>
            <person name="Birren B."/>
        </authorList>
    </citation>
    <scope>NUCLEOTIDE SEQUENCE [LARGE SCALE GENOMIC DNA]</scope>
    <source>
        <strain evidence="2 3">BAG5X1-1</strain>
    </source>
</reference>
<organism evidence="2 3">
    <name type="scientific">Bacillus cereus BAG5X1-1</name>
    <dbReference type="NCBI Taxonomy" id="1053189"/>
    <lineage>
        <taxon>Bacteria</taxon>
        <taxon>Bacillati</taxon>
        <taxon>Bacillota</taxon>
        <taxon>Bacilli</taxon>
        <taxon>Bacillales</taxon>
        <taxon>Bacillaceae</taxon>
        <taxon>Bacillus</taxon>
        <taxon>Bacillus cereus group</taxon>
    </lineage>
</organism>
<dbReference type="PATRIC" id="fig|1053189.3.peg.540"/>
<dbReference type="PANTHER" id="PTHR31446">
    <property type="entry name" value="ACID PHOSPHATASE/VANADIUM-DEPENDENT HALOPEROXIDASE-RELATED PROTEIN"/>
    <property type="match status" value="1"/>
</dbReference>
<evidence type="ECO:0000313" key="3">
    <source>
        <dbReference type="Proteomes" id="UP000006600"/>
    </source>
</evidence>
<sequence length="157" mass="17462">MYSGWNSIYRKIIGGKAMGTYLYCVLPFIAWVASGVLKFLVNYLRSGKDAFRLVGNGGFPSTHTTILSSMVMTIGFHEGFNTPMFGIGMAILTIVIIDATGLRRTVGKHAKMLNKHISSEEEKLRERQGHHWHEIFGGLMLGTVIGYVAHLIMVFLP</sequence>
<comment type="caution">
    <text evidence="2">The sequence shown here is derived from an EMBL/GenBank/DDBJ whole genome shotgun (WGS) entry which is preliminary data.</text>
</comment>
<gene>
    <name evidence="2" type="ORF">IEE_00528</name>
</gene>
<protein>
    <recommendedName>
        <fullName evidence="4">Acid phosphatase/vanadium-dependent haloperoxidase</fullName>
    </recommendedName>
</protein>
<dbReference type="InterPro" id="IPR036938">
    <property type="entry name" value="PAP2/HPO_sf"/>
</dbReference>
<evidence type="ECO:0008006" key="4">
    <source>
        <dbReference type="Google" id="ProtNLM"/>
    </source>
</evidence>
<name>J8ASH3_BACCE</name>
<dbReference type="AlphaFoldDB" id="J8ASH3"/>
<dbReference type="InterPro" id="IPR003832">
    <property type="entry name" value="DUF212"/>
</dbReference>
<accession>J8ASH3</accession>